<keyword evidence="9" id="KW-1185">Reference proteome</keyword>
<dbReference type="Pfam" id="PF07679">
    <property type="entry name" value="I-set"/>
    <property type="match status" value="1"/>
</dbReference>
<feature type="signal peptide" evidence="6">
    <location>
        <begin position="1"/>
        <end position="24"/>
    </location>
</feature>
<dbReference type="SMART" id="SM00369">
    <property type="entry name" value="LRR_TYP"/>
    <property type="match status" value="5"/>
</dbReference>
<evidence type="ECO:0000256" key="3">
    <source>
        <dbReference type="ARBA" id="ARBA00022737"/>
    </source>
</evidence>
<dbReference type="AlphaFoldDB" id="A0AAV3Y963"/>
<protein>
    <submittedName>
        <fullName evidence="8">Leucine-rich repeat and fibronectin type-iii domain-containing protein 2-like</fullName>
    </submittedName>
</protein>
<accession>A0AAV3Y963</accession>
<evidence type="ECO:0000256" key="4">
    <source>
        <dbReference type="ARBA" id="ARBA00023157"/>
    </source>
</evidence>
<evidence type="ECO:0000313" key="9">
    <source>
        <dbReference type="Proteomes" id="UP000735302"/>
    </source>
</evidence>
<dbReference type="InterPro" id="IPR036179">
    <property type="entry name" value="Ig-like_dom_sf"/>
</dbReference>
<evidence type="ECO:0000256" key="2">
    <source>
        <dbReference type="ARBA" id="ARBA00022729"/>
    </source>
</evidence>
<feature type="chain" id="PRO_5043819879" evidence="6">
    <location>
        <begin position="25"/>
        <end position="539"/>
    </location>
</feature>
<feature type="domain" description="Ig-like" evidence="7">
    <location>
        <begin position="292"/>
        <end position="325"/>
    </location>
</feature>
<dbReference type="InterPro" id="IPR007110">
    <property type="entry name" value="Ig-like_dom"/>
</dbReference>
<dbReference type="EMBL" id="BLXT01001235">
    <property type="protein sequence ID" value="GFN83795.1"/>
    <property type="molecule type" value="Genomic_DNA"/>
</dbReference>
<dbReference type="InterPro" id="IPR050467">
    <property type="entry name" value="LRFN"/>
</dbReference>
<dbReference type="SUPFAM" id="SSF48726">
    <property type="entry name" value="Immunoglobulin"/>
    <property type="match status" value="1"/>
</dbReference>
<sequence length="539" mass="58363">MALFSHTSGLINFILTFVLPLALSCPSECSCTGAAGEANALCSSLTIKTIPKNLSSSTKILTVTGTRNALLPLTRVSRSDFSNLREIIHLKISYTNLTYVAEDSFFDLIRLQRLELDHNRLTSILPNTLNGLESLISVSLAHNRGLHLHLRTFWNLPTLQTIYLMGLGLHEIDPLTFYGLSGLRTLDLSLNELTYFSPGIMSSMPNLWTLHLAFNNFGNLDPLLERFFRRLRRLQLGGNRWQCNCLLKWLKKYPSVLSPSEGSDAVVCAGPPSLEFRHLMEVDDSRLTCSAPHIVHCPDMISAQTGQNLTIKCLVTGDPYPSITWTLADGAHLAAGSYPGMPLEDRAVIYIHKVFPAHNGSVMLTAHNSFGTENTKILLFVNDITATTVTTSTTSKPTASLATKQLSPSQSVLPSIAAIPMTPGFISIVTQKGTRGGHNLTLSSRDKPPEGEVANEPSYPFPQPENNIPAIAAASAAGGAAVILAAVAAVKLCGRIAPTPLASGNKVAPVTSETMQEALPLRKSWAHDNITYDSTCNPV</sequence>
<keyword evidence="2 6" id="KW-0732">Signal</keyword>
<dbReference type="InterPro" id="IPR001611">
    <property type="entry name" value="Leu-rich_rpt"/>
</dbReference>
<dbReference type="InterPro" id="IPR003591">
    <property type="entry name" value="Leu-rich_rpt_typical-subtyp"/>
</dbReference>
<evidence type="ECO:0000313" key="8">
    <source>
        <dbReference type="EMBL" id="GFN83795.1"/>
    </source>
</evidence>
<dbReference type="InterPro" id="IPR013098">
    <property type="entry name" value="Ig_I-set"/>
</dbReference>
<evidence type="ECO:0000256" key="1">
    <source>
        <dbReference type="ARBA" id="ARBA00022614"/>
    </source>
</evidence>
<reference evidence="8 9" key="1">
    <citation type="journal article" date="2021" name="Elife">
        <title>Chloroplast acquisition without the gene transfer in kleptoplastic sea slugs, Plakobranchus ocellatus.</title>
        <authorList>
            <person name="Maeda T."/>
            <person name="Takahashi S."/>
            <person name="Yoshida T."/>
            <person name="Shimamura S."/>
            <person name="Takaki Y."/>
            <person name="Nagai Y."/>
            <person name="Toyoda A."/>
            <person name="Suzuki Y."/>
            <person name="Arimoto A."/>
            <person name="Ishii H."/>
            <person name="Satoh N."/>
            <person name="Nishiyama T."/>
            <person name="Hasebe M."/>
            <person name="Maruyama T."/>
            <person name="Minagawa J."/>
            <person name="Obokata J."/>
            <person name="Shigenobu S."/>
        </authorList>
    </citation>
    <scope>NUCLEOTIDE SEQUENCE [LARGE SCALE GENOMIC DNA]</scope>
</reference>
<dbReference type="PROSITE" id="PS50835">
    <property type="entry name" value="IG_LIKE"/>
    <property type="match status" value="1"/>
</dbReference>
<dbReference type="Gene3D" id="3.80.10.10">
    <property type="entry name" value="Ribonuclease Inhibitor"/>
    <property type="match status" value="2"/>
</dbReference>
<evidence type="ECO:0000256" key="6">
    <source>
        <dbReference type="SAM" id="SignalP"/>
    </source>
</evidence>
<keyword evidence="3" id="KW-0677">Repeat</keyword>
<evidence type="ECO:0000256" key="5">
    <source>
        <dbReference type="ARBA" id="ARBA00023180"/>
    </source>
</evidence>
<name>A0AAV3Y963_9GAST</name>
<keyword evidence="5" id="KW-0325">Glycoprotein</keyword>
<dbReference type="Gene3D" id="2.60.40.10">
    <property type="entry name" value="Immunoglobulins"/>
    <property type="match status" value="1"/>
</dbReference>
<gene>
    <name evidence="8" type="ORF">PoB_001030100</name>
</gene>
<evidence type="ECO:0000259" key="7">
    <source>
        <dbReference type="PROSITE" id="PS50835"/>
    </source>
</evidence>
<dbReference type="Proteomes" id="UP000735302">
    <property type="component" value="Unassembled WGS sequence"/>
</dbReference>
<comment type="caution">
    <text evidence="8">The sequence shown here is derived from an EMBL/GenBank/DDBJ whole genome shotgun (WGS) entry which is preliminary data.</text>
</comment>
<dbReference type="InterPro" id="IPR013783">
    <property type="entry name" value="Ig-like_fold"/>
</dbReference>
<keyword evidence="4" id="KW-1015">Disulfide bond</keyword>
<dbReference type="SUPFAM" id="SSF52058">
    <property type="entry name" value="L domain-like"/>
    <property type="match status" value="1"/>
</dbReference>
<dbReference type="InterPro" id="IPR032675">
    <property type="entry name" value="LRR_dom_sf"/>
</dbReference>
<proteinExistence type="predicted"/>
<dbReference type="Pfam" id="PF13855">
    <property type="entry name" value="LRR_8"/>
    <property type="match status" value="2"/>
</dbReference>
<dbReference type="PANTHER" id="PTHR45842">
    <property type="entry name" value="SYNAPTIC ADHESION-LIKE MOLECULE SALM"/>
    <property type="match status" value="1"/>
</dbReference>
<organism evidence="8 9">
    <name type="scientific">Plakobranchus ocellatus</name>
    <dbReference type="NCBI Taxonomy" id="259542"/>
    <lineage>
        <taxon>Eukaryota</taxon>
        <taxon>Metazoa</taxon>
        <taxon>Spiralia</taxon>
        <taxon>Lophotrochozoa</taxon>
        <taxon>Mollusca</taxon>
        <taxon>Gastropoda</taxon>
        <taxon>Heterobranchia</taxon>
        <taxon>Euthyneura</taxon>
        <taxon>Panpulmonata</taxon>
        <taxon>Sacoglossa</taxon>
        <taxon>Placobranchoidea</taxon>
        <taxon>Plakobranchidae</taxon>
        <taxon>Plakobranchus</taxon>
    </lineage>
</organism>
<keyword evidence="1" id="KW-0433">Leucine-rich repeat</keyword>
<dbReference type="PANTHER" id="PTHR45842:SF12">
    <property type="entry name" value="KEKKON 5, ISOFORM A"/>
    <property type="match status" value="1"/>
</dbReference>